<comment type="caution">
    <text evidence="4">The sequence shown here is derived from an EMBL/GenBank/DDBJ whole genome shotgun (WGS) entry which is preliminary data.</text>
</comment>
<keyword evidence="1" id="KW-1015">Disulfide bond</keyword>
<sequence>MARTKLKPVFLVIGLLVSPFSFKGQCGDIKGKEMNFIVFPEVYFSSDADQVNNFLSSSGLLESKFAIKENQRTKSSYKFVNTSRLTWEEAANACGSIGEGVHLAFIESEQENREVFALAQGVIGEGLRFWWMGLNDKKTEGIWQWYNASAGYANWQSGEPNSYRGKDEDCGMITFKDGDNAVWWDGPCDWTLNFICESDIEIKF</sequence>
<dbReference type="OrthoDB" id="8950604at2759"/>
<dbReference type="InterPro" id="IPR018378">
    <property type="entry name" value="C-type_lectin_CS"/>
</dbReference>
<dbReference type="PANTHER" id="PTHR22803">
    <property type="entry name" value="MANNOSE, PHOSPHOLIPASE, LECTIN RECEPTOR RELATED"/>
    <property type="match status" value="1"/>
</dbReference>
<evidence type="ECO:0000313" key="5">
    <source>
        <dbReference type="Proteomes" id="UP001152320"/>
    </source>
</evidence>
<reference evidence="4" key="1">
    <citation type="submission" date="2021-10" db="EMBL/GenBank/DDBJ databases">
        <title>Tropical sea cucumber genome reveals ecological adaptation and Cuvierian tubules defense mechanism.</title>
        <authorList>
            <person name="Chen T."/>
        </authorList>
    </citation>
    <scope>NUCLEOTIDE SEQUENCE</scope>
    <source>
        <strain evidence="4">Nanhai2018</strain>
        <tissue evidence="4">Muscle</tissue>
    </source>
</reference>
<dbReference type="InterPro" id="IPR016186">
    <property type="entry name" value="C-type_lectin-like/link_sf"/>
</dbReference>
<keyword evidence="2" id="KW-0732">Signal</keyword>
<dbReference type="InterPro" id="IPR050111">
    <property type="entry name" value="C-type_lectin/snaclec_domain"/>
</dbReference>
<dbReference type="SMART" id="SM00034">
    <property type="entry name" value="CLECT"/>
    <property type="match status" value="1"/>
</dbReference>
<evidence type="ECO:0000256" key="1">
    <source>
        <dbReference type="ARBA" id="ARBA00023157"/>
    </source>
</evidence>
<dbReference type="Pfam" id="PF00059">
    <property type="entry name" value="Lectin_C"/>
    <property type="match status" value="1"/>
</dbReference>
<evidence type="ECO:0000256" key="2">
    <source>
        <dbReference type="SAM" id="SignalP"/>
    </source>
</evidence>
<accession>A0A9Q1C8N6</accession>
<gene>
    <name evidence="4" type="ORF">HOLleu_14192</name>
</gene>
<proteinExistence type="predicted"/>
<dbReference type="Gene3D" id="3.10.100.10">
    <property type="entry name" value="Mannose-Binding Protein A, subunit A"/>
    <property type="match status" value="1"/>
</dbReference>
<dbReference type="SUPFAM" id="SSF56436">
    <property type="entry name" value="C-type lectin-like"/>
    <property type="match status" value="1"/>
</dbReference>
<keyword evidence="5" id="KW-1185">Reference proteome</keyword>
<protein>
    <submittedName>
        <fullName evidence="4">Brevican core protein</fullName>
    </submittedName>
</protein>
<dbReference type="AlphaFoldDB" id="A0A9Q1C8N6"/>
<dbReference type="InterPro" id="IPR001304">
    <property type="entry name" value="C-type_lectin-like"/>
</dbReference>
<dbReference type="InterPro" id="IPR016187">
    <property type="entry name" value="CTDL_fold"/>
</dbReference>
<evidence type="ECO:0000259" key="3">
    <source>
        <dbReference type="PROSITE" id="PS50041"/>
    </source>
</evidence>
<feature type="signal peptide" evidence="2">
    <location>
        <begin position="1"/>
        <end position="26"/>
    </location>
</feature>
<dbReference type="EMBL" id="JAIZAY010000006">
    <property type="protein sequence ID" value="KAJ8040011.1"/>
    <property type="molecule type" value="Genomic_DNA"/>
</dbReference>
<dbReference type="Proteomes" id="UP001152320">
    <property type="component" value="Chromosome 6"/>
</dbReference>
<dbReference type="PROSITE" id="PS50041">
    <property type="entry name" value="C_TYPE_LECTIN_2"/>
    <property type="match status" value="1"/>
</dbReference>
<name>A0A9Q1C8N6_HOLLE</name>
<dbReference type="PROSITE" id="PS00615">
    <property type="entry name" value="C_TYPE_LECTIN_1"/>
    <property type="match status" value="1"/>
</dbReference>
<evidence type="ECO:0000313" key="4">
    <source>
        <dbReference type="EMBL" id="KAJ8040011.1"/>
    </source>
</evidence>
<organism evidence="4 5">
    <name type="scientific">Holothuria leucospilota</name>
    <name type="common">Black long sea cucumber</name>
    <name type="synonym">Mertensiothuria leucospilota</name>
    <dbReference type="NCBI Taxonomy" id="206669"/>
    <lineage>
        <taxon>Eukaryota</taxon>
        <taxon>Metazoa</taxon>
        <taxon>Echinodermata</taxon>
        <taxon>Eleutherozoa</taxon>
        <taxon>Echinozoa</taxon>
        <taxon>Holothuroidea</taxon>
        <taxon>Aspidochirotacea</taxon>
        <taxon>Aspidochirotida</taxon>
        <taxon>Holothuriidae</taxon>
        <taxon>Holothuria</taxon>
    </lineage>
</organism>
<feature type="domain" description="C-type lectin" evidence="3">
    <location>
        <begin position="72"/>
        <end position="197"/>
    </location>
</feature>
<feature type="chain" id="PRO_5040436212" evidence="2">
    <location>
        <begin position="27"/>
        <end position="204"/>
    </location>
</feature>